<evidence type="ECO:0000256" key="1">
    <source>
        <dbReference type="SAM" id="MobiDB-lite"/>
    </source>
</evidence>
<dbReference type="Proteomes" id="UP000243515">
    <property type="component" value="Unassembled WGS sequence"/>
</dbReference>
<feature type="compositionally biased region" description="Basic and acidic residues" evidence="1">
    <location>
        <begin position="319"/>
        <end position="332"/>
    </location>
</feature>
<name>A0A232LN43_9EURO</name>
<dbReference type="OrthoDB" id="5402307at2759"/>
<keyword evidence="3" id="KW-1185">Reference proteome</keyword>
<feature type="region of interest" description="Disordered" evidence="1">
    <location>
        <begin position="285"/>
        <end position="339"/>
    </location>
</feature>
<feature type="region of interest" description="Disordered" evidence="1">
    <location>
        <begin position="53"/>
        <end position="103"/>
    </location>
</feature>
<dbReference type="EMBL" id="NPHW01007347">
    <property type="protein sequence ID" value="OXV05237.1"/>
    <property type="molecule type" value="Genomic_DNA"/>
</dbReference>
<evidence type="ECO:0000313" key="3">
    <source>
        <dbReference type="Proteomes" id="UP000243515"/>
    </source>
</evidence>
<evidence type="ECO:0000313" key="2">
    <source>
        <dbReference type="EMBL" id="OXV05237.1"/>
    </source>
</evidence>
<reference evidence="2 3" key="1">
    <citation type="journal article" date="2015" name="Environ. Microbiol.">
        <title>Metagenome sequence of Elaphomyces granulatus from sporocarp tissue reveals Ascomycota ectomycorrhizal fingerprints of genome expansion and a Proteobacteria-rich microbiome.</title>
        <authorList>
            <person name="Quandt C.A."/>
            <person name="Kohler A."/>
            <person name="Hesse C.N."/>
            <person name="Sharpton T.J."/>
            <person name="Martin F."/>
            <person name="Spatafora J.W."/>
        </authorList>
    </citation>
    <scope>NUCLEOTIDE SEQUENCE [LARGE SCALE GENOMIC DNA]</scope>
    <source>
        <strain evidence="2 3">OSC145934</strain>
    </source>
</reference>
<gene>
    <name evidence="2" type="ORF">Egran_06995</name>
</gene>
<proteinExistence type="predicted"/>
<sequence length="339" mass="37244">MGGHRQTISVVDKSGKVVSISKHLVGVLKEARDAYRERKAEIQACRALTFDVSRSAASSSSKNQEKSRRDHHHRHSRLQSIQEEDFKYSHPSSRAPTELSRRRTAHDVFVKEPAPAVGRSNSLGHAYEELNGLVSKAKGLLVEADCVHRSATVTIAHLQKNPEAMAAVALTLAEISRLVSNMAPRVIASLRTSAPMIFSLLASPQFLIGAGVGIGVTVVMLGGYKIVKKITDADNPSGMDELVELESEHLTRIEAWRRGVADAEINSVGTSVEEEFITPAAVAMSSMTTPRSRGVRPQYLDTESPRSSRHSRRTSSKLYGEEEDKRTKDKGKTRSSRLR</sequence>
<accession>A0A232LN43</accession>
<protein>
    <submittedName>
        <fullName evidence="2">Uncharacterized protein</fullName>
    </submittedName>
</protein>
<comment type="caution">
    <text evidence="2">The sequence shown here is derived from an EMBL/GenBank/DDBJ whole genome shotgun (WGS) entry which is preliminary data.</text>
</comment>
<dbReference type="AlphaFoldDB" id="A0A232LN43"/>
<organism evidence="2 3">
    <name type="scientific">Elaphomyces granulatus</name>
    <dbReference type="NCBI Taxonomy" id="519963"/>
    <lineage>
        <taxon>Eukaryota</taxon>
        <taxon>Fungi</taxon>
        <taxon>Dikarya</taxon>
        <taxon>Ascomycota</taxon>
        <taxon>Pezizomycotina</taxon>
        <taxon>Eurotiomycetes</taxon>
        <taxon>Eurotiomycetidae</taxon>
        <taxon>Eurotiales</taxon>
        <taxon>Elaphomycetaceae</taxon>
        <taxon>Elaphomyces</taxon>
    </lineage>
</organism>